<evidence type="ECO:0000313" key="1">
    <source>
        <dbReference type="EMBL" id="KAF7988462.1"/>
    </source>
</evidence>
<dbReference type="AlphaFoldDB" id="A0A834XMY7"/>
<dbReference type="Proteomes" id="UP000639338">
    <property type="component" value="Unassembled WGS sequence"/>
</dbReference>
<dbReference type="EMBL" id="JACMRX010000005">
    <property type="protein sequence ID" value="KAF7988462.1"/>
    <property type="molecule type" value="Genomic_DNA"/>
</dbReference>
<comment type="caution">
    <text evidence="1">The sequence shown here is derived from an EMBL/GenBank/DDBJ whole genome shotgun (WGS) entry which is preliminary data.</text>
</comment>
<reference evidence="1 2" key="1">
    <citation type="submission" date="2020-08" db="EMBL/GenBank/DDBJ databases">
        <title>Aphidius gifuensis genome sequencing and assembly.</title>
        <authorList>
            <person name="Du Z."/>
        </authorList>
    </citation>
    <scope>NUCLEOTIDE SEQUENCE [LARGE SCALE GENOMIC DNA]</scope>
    <source>
        <strain evidence="1">YNYX2018</strain>
        <tissue evidence="1">Adults</tissue>
    </source>
</reference>
<accession>A0A834XMY7</accession>
<name>A0A834XMY7_APHGI</name>
<gene>
    <name evidence="1" type="ORF">HCN44_001035</name>
</gene>
<protein>
    <submittedName>
        <fullName evidence="1">Uncharacterized protein</fullName>
    </submittedName>
</protein>
<evidence type="ECO:0000313" key="2">
    <source>
        <dbReference type="Proteomes" id="UP000639338"/>
    </source>
</evidence>
<keyword evidence="2" id="KW-1185">Reference proteome</keyword>
<sequence length="246" mass="28164">MSLTIKAEFNLPENFNYENLTFLKISSCSSANINLINQPNAKLVRDIEIQNISKRLIFEPTFMSKTIGIIELKNIGIISRISHDTFINITKIDLLKIENSRITNFDEQFTNLNIRNLILKNVTIDNMIGINFSGDADTLKIIDTIIHNIKENMNFAFFTTIEIINSTFEFKKSSDMWIQGKISKISNCIFSNVSINIVSRQRITMKNNCADGKSSLRLSSMSTNSYDNKLPTEIIYTENKMSKDHK</sequence>
<organism evidence="1 2">
    <name type="scientific">Aphidius gifuensis</name>
    <name type="common">Parasitoid wasp</name>
    <dbReference type="NCBI Taxonomy" id="684658"/>
    <lineage>
        <taxon>Eukaryota</taxon>
        <taxon>Metazoa</taxon>
        <taxon>Ecdysozoa</taxon>
        <taxon>Arthropoda</taxon>
        <taxon>Hexapoda</taxon>
        <taxon>Insecta</taxon>
        <taxon>Pterygota</taxon>
        <taxon>Neoptera</taxon>
        <taxon>Endopterygota</taxon>
        <taxon>Hymenoptera</taxon>
        <taxon>Apocrita</taxon>
        <taxon>Ichneumonoidea</taxon>
        <taxon>Braconidae</taxon>
        <taxon>Aphidiinae</taxon>
        <taxon>Aphidius</taxon>
    </lineage>
</organism>
<proteinExistence type="predicted"/>